<feature type="region of interest" description="Disordered" evidence="4">
    <location>
        <begin position="760"/>
        <end position="875"/>
    </location>
</feature>
<feature type="region of interest" description="Disordered" evidence="4">
    <location>
        <begin position="646"/>
        <end position="684"/>
    </location>
</feature>
<dbReference type="Proteomes" id="UP000008820">
    <property type="component" value="Chromosome 1"/>
</dbReference>
<name>A0A6I8T8P6_AEDAE</name>
<gene>
    <name evidence="5" type="primary">5579004</name>
</gene>
<proteinExistence type="inferred from homology"/>
<feature type="compositionally biased region" description="Low complexity" evidence="4">
    <location>
        <begin position="810"/>
        <end position="826"/>
    </location>
</feature>
<keyword evidence="6" id="KW-1185">Reference proteome</keyword>
<evidence type="ECO:0000313" key="5">
    <source>
        <dbReference type="EnsemblMetazoa" id="AAEL003812-PE"/>
    </source>
</evidence>
<sequence length="933" mass="102311">MKMSVNGGGTTTATVGPPPVLNGGGGGVAAVPSSTTAATTGSTSQQAPQSPQQQNQPQSPLGHNGGLWDVGGGGGGSGAPSLSSLSRLNSMECWDYTIELECLRGPEDLQLAAELGKTLLERNKELETSLKHHQNIIEDQAQEIEYLTKQNGALREVNDSRMKIYEQLEVSIQDLERDKYKLALENQAEKKHVKTLCRNIETLESKVDELGKTLDDVRRQLEAERKKNERLQNDSNGAGRRNGNGGVLLRPVGSDLGDGDVSGPEEDEITEIDTSRPENFSFAFRDQSHSTDVTDGSHLGISFSQSRSNQQQNLSDLNLAEENEELIRIMQELEKTRKCFIAEQNRVAELEEQLAAIAQENKILQSKIVQINTTEEMKSVHEELSILEEVRLVGQGQMCTRCLRGFEDRTGPADDDESIITGTEGDDRSLIDLIQNADAPQVYRSSVTIKTSSPKPDTLDLSGASSNNPYRELVAKYEALLEVQRNSVSRKQSSGPTTNASSGQQQQQQSLDGAAPHHAHPHEELGSGDFSSLNTKFTDEDGSKKDDQSSNGTRRKIGLRTPTDFSEAETTSSGFSDEISNKATQTDEGPRNFLCTIADENCKFSIYEDQTVIDSRFRFSPSHRELFREIFTILKKAANNRDEGEQLPLLDDQNPPAAKAVTAPKVPPVTPANDEPPSEFGDDTQSIISSAVSEQSFAMSECITKSERKKIEKQAKYAEKHGEQENKPPVGVAALPDGRILTPYKRQPLEYLSVAVGVNKKKSRRRRNRGDNLDRSDSPIALPTPPRVYTSTGKKGRSSYRPWNPNEPLASPAAGNSSASTATAATEWNGNSMTIYNRSVNSPTPNASASQRSGQTFRSSTASTTAGSASSNRFADLTDENGDAIVQFKPSSASQDLHKLKKLDLSYAEVLRRADHCKHHSQRRQQHHHHQHK</sequence>
<dbReference type="PANTHER" id="PTHR19232:SF7">
    <property type="entry name" value="CENTROCORTIN, ISOFORM A"/>
    <property type="match status" value="1"/>
</dbReference>
<feature type="compositionally biased region" description="Basic and acidic residues" evidence="4">
    <location>
        <begin position="537"/>
        <end position="548"/>
    </location>
</feature>
<feature type="region of interest" description="Disordered" evidence="4">
    <location>
        <begin position="1"/>
        <end position="81"/>
    </location>
</feature>
<feature type="region of interest" description="Disordered" evidence="4">
    <location>
        <begin position="485"/>
        <end position="589"/>
    </location>
</feature>
<evidence type="ECO:0000256" key="4">
    <source>
        <dbReference type="SAM" id="MobiDB-lite"/>
    </source>
</evidence>
<feature type="compositionally biased region" description="Polar residues" evidence="4">
    <location>
        <begin position="828"/>
        <end position="858"/>
    </location>
</feature>
<evidence type="ECO:0000313" key="6">
    <source>
        <dbReference type="Proteomes" id="UP000008820"/>
    </source>
</evidence>
<feature type="compositionally biased region" description="Basic and acidic residues" evidence="4">
    <location>
        <begin position="223"/>
        <end position="232"/>
    </location>
</feature>
<protein>
    <submittedName>
        <fullName evidence="5">Uncharacterized protein</fullName>
    </submittedName>
</protein>
<organism evidence="5 6">
    <name type="scientific">Aedes aegypti</name>
    <name type="common">Yellowfever mosquito</name>
    <name type="synonym">Culex aegypti</name>
    <dbReference type="NCBI Taxonomy" id="7159"/>
    <lineage>
        <taxon>Eukaryota</taxon>
        <taxon>Metazoa</taxon>
        <taxon>Ecdysozoa</taxon>
        <taxon>Arthropoda</taxon>
        <taxon>Hexapoda</taxon>
        <taxon>Insecta</taxon>
        <taxon>Pterygota</taxon>
        <taxon>Neoptera</taxon>
        <taxon>Endopterygota</taxon>
        <taxon>Diptera</taxon>
        <taxon>Nematocera</taxon>
        <taxon>Culicoidea</taxon>
        <taxon>Culicidae</taxon>
        <taxon>Culicinae</taxon>
        <taxon>Aedini</taxon>
        <taxon>Aedes</taxon>
        <taxon>Stegomyia</taxon>
    </lineage>
</organism>
<evidence type="ECO:0000256" key="3">
    <source>
        <dbReference type="SAM" id="Coils"/>
    </source>
</evidence>
<feature type="region of interest" description="Disordered" evidence="4">
    <location>
        <begin position="223"/>
        <end position="271"/>
    </location>
</feature>
<dbReference type="InterPro" id="IPR026079">
    <property type="entry name" value="CDR2"/>
</dbReference>
<accession>A0A6I8T8P6</accession>
<dbReference type="PANTHER" id="PTHR19232">
    <property type="entry name" value="CENTROCORTIN FAMILY MEMBER"/>
    <property type="match status" value="1"/>
</dbReference>
<dbReference type="EnsemblMetazoa" id="AAEL003812-RE">
    <property type="protein sequence ID" value="AAEL003812-PE"/>
    <property type="gene ID" value="AAEL003812"/>
</dbReference>
<feature type="compositionally biased region" description="Low complexity" evidence="4">
    <location>
        <begin position="252"/>
        <end position="262"/>
    </location>
</feature>
<feature type="coiled-coil region" evidence="3">
    <location>
        <begin position="316"/>
        <end position="367"/>
    </location>
</feature>
<feature type="compositionally biased region" description="Low complexity" evidence="4">
    <location>
        <begin position="655"/>
        <end position="664"/>
    </location>
</feature>
<feature type="compositionally biased region" description="Gly residues" evidence="4">
    <location>
        <begin position="63"/>
        <end position="78"/>
    </location>
</feature>
<dbReference type="InParanoid" id="A0A6I8T8P6"/>
<feature type="compositionally biased region" description="Low complexity" evidence="4">
    <location>
        <begin position="859"/>
        <end position="871"/>
    </location>
</feature>
<feature type="compositionally biased region" description="Low complexity" evidence="4">
    <location>
        <begin position="29"/>
        <end position="62"/>
    </location>
</feature>
<reference evidence="5" key="2">
    <citation type="submission" date="2020-05" db="UniProtKB">
        <authorList>
            <consortium name="EnsemblMetazoa"/>
        </authorList>
    </citation>
    <scope>IDENTIFICATION</scope>
    <source>
        <strain evidence="5">LVP_AGWG</strain>
    </source>
</reference>
<feature type="compositionally biased region" description="Gly residues" evidence="4">
    <location>
        <begin position="1"/>
        <end position="10"/>
    </location>
</feature>
<keyword evidence="2 3" id="KW-0175">Coiled coil</keyword>
<evidence type="ECO:0000256" key="2">
    <source>
        <dbReference type="ARBA" id="ARBA00023054"/>
    </source>
</evidence>
<reference evidence="5 6" key="1">
    <citation type="submission" date="2017-06" db="EMBL/GenBank/DDBJ databases">
        <title>Aedes aegypti genome working group (AGWG) sequencing and assembly.</title>
        <authorList>
            <consortium name="Aedes aegypti Genome Working Group (AGWG)"/>
            <person name="Matthews B.J."/>
        </authorList>
    </citation>
    <scope>NUCLEOTIDE SEQUENCE [LARGE SCALE GENOMIC DNA]</scope>
    <source>
        <strain evidence="5 6">LVP_AGWG</strain>
    </source>
</reference>
<dbReference type="FunCoup" id="A0A6I8T8P6">
    <property type="interactions" value="21"/>
</dbReference>
<feature type="compositionally biased region" description="Basic and acidic residues" evidence="4">
    <location>
        <begin position="714"/>
        <end position="726"/>
    </location>
</feature>
<feature type="compositionally biased region" description="Polar residues" evidence="4">
    <location>
        <begin position="485"/>
        <end position="503"/>
    </location>
</feature>
<dbReference type="OrthoDB" id="10059415at2759"/>
<feature type="region of interest" description="Disordered" evidence="4">
    <location>
        <begin position="714"/>
        <end position="734"/>
    </location>
</feature>
<comment type="similarity">
    <text evidence="1">Belongs to the CDR2 family.</text>
</comment>
<evidence type="ECO:0000256" key="1">
    <source>
        <dbReference type="ARBA" id="ARBA00009019"/>
    </source>
</evidence>
<dbReference type="AlphaFoldDB" id="A0A6I8T8P6"/>